<dbReference type="Proteomes" id="UP001604336">
    <property type="component" value="Unassembled WGS sequence"/>
</dbReference>
<keyword evidence="2" id="KW-1185">Reference proteome</keyword>
<name>A0ABD1UKQ3_9LAMI</name>
<comment type="caution">
    <text evidence="1">The sequence shown here is derived from an EMBL/GenBank/DDBJ whole genome shotgun (WGS) entry which is preliminary data.</text>
</comment>
<sequence length="197" mass="21108">MEGSVAEVGNSEIGGLLDAARVPEGAGSGTRARPEFKTAGDKFWDAIDPSISTSGGGASIGDWLKGFLFLFHEILPSSLSTLCNSLCLNHSLGNFRSCNAQRRVVQGCAKWDDVNQRFLVSYFDGGFGVIPVTENYSSGTVLEEFPVVNNVDFGKNKTLGFVIDRPRNRVVVAIGDAVGNRYGGVSHFFHDACKPGK</sequence>
<dbReference type="AlphaFoldDB" id="A0ABD1UKQ3"/>
<dbReference type="EMBL" id="JBFOLK010000003">
    <property type="protein sequence ID" value="KAL2525572.1"/>
    <property type="molecule type" value="Genomic_DNA"/>
</dbReference>
<organism evidence="1 2">
    <name type="scientific">Abeliophyllum distichum</name>
    <dbReference type="NCBI Taxonomy" id="126358"/>
    <lineage>
        <taxon>Eukaryota</taxon>
        <taxon>Viridiplantae</taxon>
        <taxon>Streptophyta</taxon>
        <taxon>Embryophyta</taxon>
        <taxon>Tracheophyta</taxon>
        <taxon>Spermatophyta</taxon>
        <taxon>Magnoliopsida</taxon>
        <taxon>eudicotyledons</taxon>
        <taxon>Gunneridae</taxon>
        <taxon>Pentapetalae</taxon>
        <taxon>asterids</taxon>
        <taxon>lamiids</taxon>
        <taxon>Lamiales</taxon>
        <taxon>Oleaceae</taxon>
        <taxon>Forsythieae</taxon>
        <taxon>Abeliophyllum</taxon>
    </lineage>
</organism>
<proteinExistence type="predicted"/>
<protein>
    <submittedName>
        <fullName evidence="1">Transcription factor WD40-like family</fullName>
    </submittedName>
</protein>
<evidence type="ECO:0000313" key="1">
    <source>
        <dbReference type="EMBL" id="KAL2525572.1"/>
    </source>
</evidence>
<accession>A0ABD1UKQ3</accession>
<evidence type="ECO:0000313" key="2">
    <source>
        <dbReference type="Proteomes" id="UP001604336"/>
    </source>
</evidence>
<gene>
    <name evidence="1" type="ORF">Adt_10626</name>
</gene>
<reference evidence="2" key="1">
    <citation type="submission" date="2024-07" db="EMBL/GenBank/DDBJ databases">
        <title>Two chromosome-level genome assemblies of Korean endemic species Abeliophyllum distichum and Forsythia ovata (Oleaceae).</title>
        <authorList>
            <person name="Jang H."/>
        </authorList>
    </citation>
    <scope>NUCLEOTIDE SEQUENCE [LARGE SCALE GENOMIC DNA]</scope>
</reference>